<dbReference type="InterPro" id="IPR011009">
    <property type="entry name" value="Kinase-like_dom_sf"/>
</dbReference>
<dbReference type="Gene3D" id="3.90.1200.10">
    <property type="match status" value="1"/>
</dbReference>
<sequence>MTVRIELVDWVEREERAEALLRLGDALMTFPMKQGFEAEVVRLHSDACGSFVFKIWNKHSRHDVSFQYRLLSVLFKRGISVSRPLGWGVMPDGTYALLTTYDGVSVDPLKPEKMQAIAGILAELHQLNPSDIETLNMPQYDFVGYHFQGLDSHPDIAAALQSILSKVQMKQDRIIHGDFHPENIVEDGERFTVIDWTNGQLGDPRYDFAWSYFLLRLYLSEQHANYFRTAYVRVAAHEVPQQELDIYEAIGILRWVLLHRNGHVLAKPEVLEHLNRLLASHAIMKGFGFHRS</sequence>
<evidence type="ECO:0000313" key="3">
    <source>
        <dbReference type="Proteomes" id="UP000261905"/>
    </source>
</evidence>
<proteinExistence type="predicted"/>
<name>A0A371P6Q4_9BACL</name>
<dbReference type="RefSeq" id="WP_116049169.1">
    <property type="nucleotide sequence ID" value="NZ_QUBQ01000006.1"/>
</dbReference>
<comment type="caution">
    <text evidence="2">The sequence shown here is derived from an EMBL/GenBank/DDBJ whole genome shotgun (WGS) entry which is preliminary data.</text>
</comment>
<reference evidence="2 3" key="1">
    <citation type="submission" date="2018-08" db="EMBL/GenBank/DDBJ databases">
        <title>Paenibacillus sp. M4BSY-1, whole genome shotgun sequence.</title>
        <authorList>
            <person name="Tuo L."/>
        </authorList>
    </citation>
    <scope>NUCLEOTIDE SEQUENCE [LARGE SCALE GENOMIC DNA]</scope>
    <source>
        <strain evidence="2 3">M4BSY-1</strain>
    </source>
</reference>
<keyword evidence="2" id="KW-0808">Transferase</keyword>
<evidence type="ECO:0000313" key="2">
    <source>
        <dbReference type="EMBL" id="REK71190.1"/>
    </source>
</evidence>
<dbReference type="GO" id="GO:0016740">
    <property type="term" value="F:transferase activity"/>
    <property type="evidence" value="ECO:0007669"/>
    <property type="project" value="UniProtKB-KW"/>
</dbReference>
<dbReference type="OrthoDB" id="9812495at2"/>
<evidence type="ECO:0000259" key="1">
    <source>
        <dbReference type="Pfam" id="PF01636"/>
    </source>
</evidence>
<keyword evidence="3" id="KW-1185">Reference proteome</keyword>
<gene>
    <name evidence="2" type="ORF">DX130_22345</name>
</gene>
<dbReference type="EMBL" id="QUBQ01000006">
    <property type="protein sequence ID" value="REK71190.1"/>
    <property type="molecule type" value="Genomic_DNA"/>
</dbReference>
<accession>A0A371P6Q4</accession>
<feature type="domain" description="Aminoglycoside phosphotransferase" evidence="1">
    <location>
        <begin position="33"/>
        <end position="216"/>
    </location>
</feature>
<dbReference type="SUPFAM" id="SSF56112">
    <property type="entry name" value="Protein kinase-like (PK-like)"/>
    <property type="match status" value="1"/>
</dbReference>
<dbReference type="Proteomes" id="UP000261905">
    <property type="component" value="Unassembled WGS sequence"/>
</dbReference>
<protein>
    <submittedName>
        <fullName evidence="2">Aminoglycoside phosphotransferase family protein</fullName>
    </submittedName>
</protein>
<organism evidence="2 3">
    <name type="scientific">Paenibacillus paeoniae</name>
    <dbReference type="NCBI Taxonomy" id="2292705"/>
    <lineage>
        <taxon>Bacteria</taxon>
        <taxon>Bacillati</taxon>
        <taxon>Bacillota</taxon>
        <taxon>Bacilli</taxon>
        <taxon>Bacillales</taxon>
        <taxon>Paenibacillaceae</taxon>
        <taxon>Paenibacillus</taxon>
    </lineage>
</organism>
<dbReference type="InterPro" id="IPR002575">
    <property type="entry name" value="Aminoglycoside_PTrfase"/>
</dbReference>
<dbReference type="AlphaFoldDB" id="A0A371P6Q4"/>
<dbReference type="Pfam" id="PF01636">
    <property type="entry name" value="APH"/>
    <property type="match status" value="1"/>
</dbReference>